<name>A0A1N7MDN6_9GAMM</name>
<evidence type="ECO:0000259" key="1">
    <source>
        <dbReference type="Pfam" id="PF07484"/>
    </source>
</evidence>
<dbReference type="OrthoDB" id="9810174at2"/>
<dbReference type="Gene3D" id="3.90.1340.10">
    <property type="entry name" value="Phage tail collar domain"/>
    <property type="match status" value="1"/>
</dbReference>
<keyword evidence="3" id="KW-1185">Reference proteome</keyword>
<accession>A0A1N7MDN6</accession>
<sequence length="218" mass="22357">MKKQFSKLLCSSILTSSLIGGVSATHVQAAADPLLGEVMWFAGNFCPRGWASADGQLLAINQNQALFSLLGTTYGGDGITTFGLPDLRGRVAVNAGQGPGLSNYRQGQKVGQEFTTQVPAHSHSLGNGVTATLNANGSTASLENNVASPSGNMLANGQRAATYGPQPTEPADSVALHSSSVSVTGNTQSAGQTNVDIRQPTLALKACIALQGVFPSRS</sequence>
<reference evidence="3" key="1">
    <citation type="submission" date="2017-01" db="EMBL/GenBank/DDBJ databases">
        <authorList>
            <person name="Varghese N."/>
            <person name="Submissions S."/>
        </authorList>
    </citation>
    <scope>NUCLEOTIDE SEQUENCE [LARGE SCALE GENOMIC DNA]</scope>
    <source>
        <strain evidence="3">DSM 24913</strain>
    </source>
</reference>
<dbReference type="RefSeq" id="WP_076515422.1">
    <property type="nucleotide sequence ID" value="NZ_FTOH01000005.1"/>
</dbReference>
<organism evidence="2 3">
    <name type="scientific">Thalassolituus maritimus</name>
    <dbReference type="NCBI Taxonomy" id="484498"/>
    <lineage>
        <taxon>Bacteria</taxon>
        <taxon>Pseudomonadati</taxon>
        <taxon>Pseudomonadota</taxon>
        <taxon>Gammaproteobacteria</taxon>
        <taxon>Oceanospirillales</taxon>
        <taxon>Oceanospirillaceae</taxon>
        <taxon>Thalassolituus</taxon>
    </lineage>
</organism>
<dbReference type="EMBL" id="FTOH01000005">
    <property type="protein sequence ID" value="SIS84167.1"/>
    <property type="molecule type" value="Genomic_DNA"/>
</dbReference>
<evidence type="ECO:0000313" key="3">
    <source>
        <dbReference type="Proteomes" id="UP000185639"/>
    </source>
</evidence>
<feature type="domain" description="Phage tail collar" evidence="1">
    <location>
        <begin position="36"/>
        <end position="91"/>
    </location>
</feature>
<dbReference type="Proteomes" id="UP000185639">
    <property type="component" value="Unassembled WGS sequence"/>
</dbReference>
<dbReference type="InterPro" id="IPR011083">
    <property type="entry name" value="Phage_tail_collar_dom"/>
</dbReference>
<gene>
    <name evidence="2" type="ORF">SAMN05421686_105115</name>
</gene>
<protein>
    <submittedName>
        <fullName evidence="2">Microcystin-dependent protein</fullName>
    </submittedName>
</protein>
<dbReference type="SUPFAM" id="SSF88874">
    <property type="entry name" value="Receptor-binding domain of short tail fibre protein gp12"/>
    <property type="match status" value="1"/>
</dbReference>
<evidence type="ECO:0000313" key="2">
    <source>
        <dbReference type="EMBL" id="SIS84167.1"/>
    </source>
</evidence>
<dbReference type="Pfam" id="PF07484">
    <property type="entry name" value="Collar"/>
    <property type="match status" value="1"/>
</dbReference>
<dbReference type="InterPro" id="IPR037053">
    <property type="entry name" value="Phage_tail_collar_dom_sf"/>
</dbReference>
<dbReference type="AlphaFoldDB" id="A0A1N7MDN6"/>
<proteinExistence type="predicted"/>
<dbReference type="STRING" id="484498.SAMN05421686_105115"/>